<dbReference type="Proteomes" id="UP000095282">
    <property type="component" value="Unplaced"/>
</dbReference>
<keyword evidence="2" id="KW-1185">Reference proteome</keyword>
<accession>A0A1I7U716</accession>
<proteinExistence type="predicted"/>
<dbReference type="WBParaSite" id="Csp11.Scaffold629.g15512.t1">
    <property type="protein sequence ID" value="Csp11.Scaffold629.g15512.t1"/>
    <property type="gene ID" value="Csp11.Scaffold629.g15512"/>
</dbReference>
<keyword evidence="1" id="KW-1133">Transmembrane helix</keyword>
<sequence length="247" mass="28057">MSSSSSSTSSITTNTTTLTTPAPKKYSVFDAEHSYFYVPPCKSVIHSDKPLTVFMKQDPIDNLELEWVKHSPGVAVLYVFVALFTVAYYAACFVFQYGNYLPRARNNIFDEAFLTRVVIVQWLVLLAILTSGVFLYRRLFMPLYIFLSVMATSGTLVLFVLKVKQLVDERITIMDISLNMLGLLLFCAVMHDAVYFYAMHLKLIESRPFAVTGFRSGKITMPNQYSTIHSQSTFSDKKSYFDSIEIV</sequence>
<evidence type="ECO:0000313" key="3">
    <source>
        <dbReference type="WBParaSite" id="Csp11.Scaffold629.g15512.t1"/>
    </source>
</evidence>
<keyword evidence="1" id="KW-0472">Membrane</keyword>
<feature type="transmembrane region" description="Helical" evidence="1">
    <location>
        <begin position="75"/>
        <end position="97"/>
    </location>
</feature>
<dbReference type="STRING" id="1561998.A0A1I7U716"/>
<protein>
    <submittedName>
        <fullName evidence="3">DUF4203 domain-containing protein</fullName>
    </submittedName>
</protein>
<name>A0A1I7U716_9PELO</name>
<dbReference type="eggNOG" id="ENOG502TG4T">
    <property type="taxonomic scope" value="Eukaryota"/>
</dbReference>
<evidence type="ECO:0000313" key="2">
    <source>
        <dbReference type="Proteomes" id="UP000095282"/>
    </source>
</evidence>
<feature type="transmembrane region" description="Helical" evidence="1">
    <location>
        <begin position="117"/>
        <end position="136"/>
    </location>
</feature>
<feature type="transmembrane region" description="Helical" evidence="1">
    <location>
        <begin position="143"/>
        <end position="161"/>
    </location>
</feature>
<reference evidence="3" key="1">
    <citation type="submission" date="2016-11" db="UniProtKB">
        <authorList>
            <consortium name="WormBaseParasite"/>
        </authorList>
    </citation>
    <scope>IDENTIFICATION</scope>
</reference>
<organism evidence="2 3">
    <name type="scientific">Caenorhabditis tropicalis</name>
    <dbReference type="NCBI Taxonomy" id="1561998"/>
    <lineage>
        <taxon>Eukaryota</taxon>
        <taxon>Metazoa</taxon>
        <taxon>Ecdysozoa</taxon>
        <taxon>Nematoda</taxon>
        <taxon>Chromadorea</taxon>
        <taxon>Rhabditida</taxon>
        <taxon>Rhabditina</taxon>
        <taxon>Rhabditomorpha</taxon>
        <taxon>Rhabditoidea</taxon>
        <taxon>Rhabditidae</taxon>
        <taxon>Peloderinae</taxon>
        <taxon>Caenorhabditis</taxon>
    </lineage>
</organism>
<dbReference type="AlphaFoldDB" id="A0A1I7U716"/>
<keyword evidence="1" id="KW-0812">Transmembrane</keyword>
<evidence type="ECO:0000256" key="1">
    <source>
        <dbReference type="SAM" id="Phobius"/>
    </source>
</evidence>
<feature type="transmembrane region" description="Helical" evidence="1">
    <location>
        <begin position="176"/>
        <end position="198"/>
    </location>
</feature>